<sequence length="77" mass="9054">MREGGSDRVKQREKKEEETSLFELSLRWKRRLERTMPCWKDISNTCRESTVAPSTTENMLGFTSQINLFQTDAIVQQ</sequence>
<comment type="caution">
    <text evidence="1">The sequence shown here is derived from an EMBL/GenBank/DDBJ whole genome shotgun (WGS) entry which is preliminary data.</text>
</comment>
<evidence type="ECO:0000313" key="2">
    <source>
        <dbReference type="Proteomes" id="UP001482620"/>
    </source>
</evidence>
<organism evidence="1 2">
    <name type="scientific">Ilyodon furcidens</name>
    <name type="common">goldbreast splitfin</name>
    <dbReference type="NCBI Taxonomy" id="33524"/>
    <lineage>
        <taxon>Eukaryota</taxon>
        <taxon>Metazoa</taxon>
        <taxon>Chordata</taxon>
        <taxon>Craniata</taxon>
        <taxon>Vertebrata</taxon>
        <taxon>Euteleostomi</taxon>
        <taxon>Actinopterygii</taxon>
        <taxon>Neopterygii</taxon>
        <taxon>Teleostei</taxon>
        <taxon>Neoteleostei</taxon>
        <taxon>Acanthomorphata</taxon>
        <taxon>Ovalentaria</taxon>
        <taxon>Atherinomorphae</taxon>
        <taxon>Cyprinodontiformes</taxon>
        <taxon>Goodeidae</taxon>
        <taxon>Ilyodon</taxon>
    </lineage>
</organism>
<dbReference type="EMBL" id="JAHRIQ010001197">
    <property type="protein sequence ID" value="MEQ2221290.1"/>
    <property type="molecule type" value="Genomic_DNA"/>
</dbReference>
<name>A0ABV0SL34_9TELE</name>
<protein>
    <submittedName>
        <fullName evidence="1">Uncharacterized protein</fullName>
    </submittedName>
</protein>
<keyword evidence="2" id="KW-1185">Reference proteome</keyword>
<accession>A0ABV0SL34</accession>
<evidence type="ECO:0000313" key="1">
    <source>
        <dbReference type="EMBL" id="MEQ2221290.1"/>
    </source>
</evidence>
<reference evidence="1 2" key="1">
    <citation type="submission" date="2021-06" db="EMBL/GenBank/DDBJ databases">
        <authorList>
            <person name="Palmer J.M."/>
        </authorList>
    </citation>
    <scope>NUCLEOTIDE SEQUENCE [LARGE SCALE GENOMIC DNA]</scope>
    <source>
        <strain evidence="2">if_2019</strain>
        <tissue evidence="1">Muscle</tissue>
    </source>
</reference>
<dbReference type="Proteomes" id="UP001482620">
    <property type="component" value="Unassembled WGS sequence"/>
</dbReference>
<proteinExistence type="predicted"/>
<gene>
    <name evidence="1" type="ORF">ILYODFUR_014280</name>
</gene>